<dbReference type="RefSeq" id="WP_119323661.1">
    <property type="nucleotide sequence ID" value="NZ_AP025739.1"/>
</dbReference>
<dbReference type="Pfam" id="PF00487">
    <property type="entry name" value="FA_desaturase"/>
    <property type="match status" value="1"/>
</dbReference>
<accession>A0A402D2C8</accession>
<protein>
    <submittedName>
        <fullName evidence="1">Uncharacterized protein</fullName>
    </submittedName>
</protein>
<reference evidence="1 2" key="1">
    <citation type="journal article" date="2019" name="Int. J. Syst. Evol. Microbiol.">
        <title>Capsulimonas corticalis gen. nov., sp. nov., an aerobic capsulated bacterium, of a novel bacterial order, Capsulimonadales ord. nov., of the class Armatimonadia of the phylum Armatimonadetes.</title>
        <authorList>
            <person name="Li J."/>
            <person name="Kudo C."/>
            <person name="Tonouchi A."/>
        </authorList>
    </citation>
    <scope>NUCLEOTIDE SEQUENCE [LARGE SCALE GENOMIC DNA]</scope>
    <source>
        <strain evidence="1 2">AX-7</strain>
    </source>
</reference>
<evidence type="ECO:0000313" key="1">
    <source>
        <dbReference type="EMBL" id="BDI30034.1"/>
    </source>
</evidence>
<sequence length="273" mass="30849">MTQPLPPLSQLGEDLTRITIRQRVWGLAVPFLCVAAYAGFAGARWWPAAVLALMYLSFVTYGSISHDLVHRNLGMSRRWNDRMLCAIELLTLRSGHAYRLVHLHHHARFPHEDDLEGRAARMSLLGALVDGVTLQPRVWFWAIRRAKRDRAWIIGEGLGVMALASAAIALWPVTSAPLVYAVLIVMGSWIIPVITAYIPHDAAGRSPLFQTRLFRGRVASIVALEHLYHLEHHLYPSVPHQKWPELARRLDPYFDRAGVVPITLTPFRKRSAT</sequence>
<dbReference type="AlphaFoldDB" id="A0A402D2C8"/>
<dbReference type="EMBL" id="AP025739">
    <property type="protein sequence ID" value="BDI30034.1"/>
    <property type="molecule type" value="Genomic_DNA"/>
</dbReference>
<keyword evidence="2" id="KW-1185">Reference proteome</keyword>
<dbReference type="InterPro" id="IPR005804">
    <property type="entry name" value="FA_desaturase_dom"/>
</dbReference>
<gene>
    <name evidence="1" type="ORF">CCAX7_20850</name>
</gene>
<dbReference type="OrthoDB" id="342534at2"/>
<organism evidence="1 2">
    <name type="scientific">Capsulimonas corticalis</name>
    <dbReference type="NCBI Taxonomy" id="2219043"/>
    <lineage>
        <taxon>Bacteria</taxon>
        <taxon>Bacillati</taxon>
        <taxon>Armatimonadota</taxon>
        <taxon>Armatimonadia</taxon>
        <taxon>Capsulimonadales</taxon>
        <taxon>Capsulimonadaceae</taxon>
        <taxon>Capsulimonas</taxon>
    </lineage>
</organism>
<dbReference type="Proteomes" id="UP000287394">
    <property type="component" value="Chromosome"/>
</dbReference>
<name>A0A402D2C8_9BACT</name>
<dbReference type="KEGG" id="ccot:CCAX7_20850"/>
<evidence type="ECO:0000313" key="2">
    <source>
        <dbReference type="Proteomes" id="UP000287394"/>
    </source>
</evidence>
<proteinExistence type="predicted"/>
<dbReference type="GO" id="GO:0006629">
    <property type="term" value="P:lipid metabolic process"/>
    <property type="evidence" value="ECO:0007669"/>
    <property type="project" value="InterPro"/>
</dbReference>